<dbReference type="AlphaFoldDB" id="A0A077Y468"/>
<sequence>MDMSYSEYNKNGNLVNNEGDDNQIEKMNIQSLLSSSTMIENKKMLCNGNQKCSNFCDYFNCSQIPYNLKSDGVENSELVVDPCYFCKFDNNQLCSKMTSTSDEYNNDGFTKSSHSYGNDSICSWENINDKKEDHNTYSEVQDSTLNEETNNGNCNKYLSGFMNITSFYDNAIKCYEKSSEISKSISISRIETNNNISEKQLSMTEKNVCANNKTCDDNFNQNNMNEIEGAGFKKNNLLALDISQSLNCLNKGTMEQGNIIPIDKDIVLLQLEHFSKKIDEDIFDEKIFRAQKLIDHIKKYVEYYINYFKKINDENMVTKLTEYYDQNCTDKNTKYNINKLKVNILYHFFKFFRLNEIHTALNDYSYYFSVDPIYNLSTGCIANSNNGNLNMDISDNNIISTATRQSIQSLVNSDFDGLVCDLSINVHGNENCDQASNVNFSGSNKDKTVNEILKNVNYLNDENSQNNIVNAKLGQINEGNEYDSIYNNACSNNPFSLNSSKIQDNHDNKKNSSVILDTHYHQFYNATSMMNSRKFSINKHDSAYEKEIRNKKSSRNMVNLIQKYSRKFKNFKKVKQNKEGWIKDNDKYLDLWHRIDSENNISVHIRGKLPYDVTTILSILNEMELSTNWAPFLTSAKKIHSLSNSSAIISQTYEYPVIGKKHSLTYYLGANSLEELGCIILCSKTPPELDAEISFYDDLCKKLNINNNGEILSVKEIPVKFRKNKKEVTFFSFKLPQPFPKSERQKSADLCFLIYPLNNGKSTILELFVHCENEYKYIPIKMVTFFIKKIVKNMYANIVKACKNHHIMYSEIRVTNPEFYQWLDDQIKKYLKNKYTKLIDSISLVSYNGYENNDVI</sequence>
<dbReference type="Proteomes" id="UP000072904">
    <property type="component" value="Chromosome 8"/>
</dbReference>
<evidence type="ECO:0000313" key="3">
    <source>
        <dbReference type="Proteomes" id="UP000072874"/>
    </source>
</evidence>
<dbReference type="EMBL" id="LM993662">
    <property type="protein sequence ID" value="VTZ77304.1"/>
    <property type="molecule type" value="Genomic_DNA"/>
</dbReference>
<dbReference type="OMA" id="SYHEPEN"/>
<dbReference type="EMBL" id="LK934636">
    <property type="protein sequence ID" value="CDU17514.1"/>
    <property type="molecule type" value="Genomic_DNA"/>
</dbReference>
<dbReference type="RefSeq" id="XP_731316.1">
    <property type="nucleotide sequence ID" value="XM_726223.1"/>
</dbReference>
<reference evidence="2" key="2">
    <citation type="submission" date="2014-05" db="EMBL/GenBank/DDBJ databases">
        <authorList>
            <person name="Aslett M.A."/>
            <person name="De Silva N."/>
        </authorList>
    </citation>
    <scope>NUCLEOTIDE SEQUENCE</scope>
    <source>
        <strain evidence="2">17X</strain>
    </source>
</reference>
<organism evidence="1 4">
    <name type="scientific">Plasmodium yoelii</name>
    <dbReference type="NCBI Taxonomy" id="5861"/>
    <lineage>
        <taxon>Eukaryota</taxon>
        <taxon>Sar</taxon>
        <taxon>Alveolata</taxon>
        <taxon>Apicomplexa</taxon>
        <taxon>Aconoidasida</taxon>
        <taxon>Haemosporida</taxon>
        <taxon>Plasmodiidae</taxon>
        <taxon>Plasmodium</taxon>
        <taxon>Plasmodium (Vinckeia)</taxon>
    </lineage>
</organism>
<dbReference type="InterPro" id="IPR023393">
    <property type="entry name" value="START-like_dom_sf"/>
</dbReference>
<accession>A0A077Y468</accession>
<dbReference type="Proteomes" id="UP000072874">
    <property type="component" value="Chromosome 8"/>
</dbReference>
<dbReference type="SUPFAM" id="SSF55961">
    <property type="entry name" value="Bet v1-like"/>
    <property type="match status" value="1"/>
</dbReference>
<protein>
    <recommendedName>
        <fullName evidence="5">START domain-containing protein</fullName>
    </recommendedName>
</protein>
<evidence type="ECO:0000313" key="4">
    <source>
        <dbReference type="Proteomes" id="UP000072904"/>
    </source>
</evidence>
<evidence type="ECO:0008006" key="5">
    <source>
        <dbReference type="Google" id="ProtNLM"/>
    </source>
</evidence>
<dbReference type="VEuPathDB" id="PlasmoDB:PY00335"/>
<dbReference type="Gene3D" id="3.30.530.20">
    <property type="match status" value="1"/>
</dbReference>
<evidence type="ECO:0000313" key="2">
    <source>
        <dbReference type="EMBL" id="VTZ77304.1"/>
    </source>
</evidence>
<evidence type="ECO:0000313" key="1">
    <source>
        <dbReference type="EMBL" id="CDU17514.1"/>
    </source>
</evidence>
<dbReference type="VEuPathDB" id="PlasmoDB:PYYM_0815200"/>
<dbReference type="VEuPathDB" id="PlasmoDB:PY17X_0815500"/>
<reference evidence="2" key="4">
    <citation type="submission" date="2019-05" db="EMBL/GenBank/DDBJ databases">
        <authorList>
            <consortium name="Pathogen Informatics"/>
        </authorList>
    </citation>
    <scope>NUCLEOTIDE SEQUENCE</scope>
    <source>
        <strain evidence="2">17X</strain>
    </source>
</reference>
<dbReference type="OrthoDB" id="360784at2759"/>
<gene>
    <name evidence="2" type="ORF">PY17X_0815500</name>
    <name evidence="1" type="ORF">PYYM_0815200</name>
</gene>
<reference evidence="3 4" key="1">
    <citation type="journal article" date="2014" name="BMC Biol.">
        <title>A comprehensive evaluation of rodent malaria parasite genomes and gene expression.</title>
        <authorList>
            <person name="Otto T.D."/>
            <person name="Bohme U."/>
            <person name="Jackson A.P."/>
            <person name="Hunt M."/>
            <person name="Franke-Fayard B."/>
            <person name="Hoeijmakers W.A."/>
            <person name="Religa A.A."/>
            <person name="Robertson L."/>
            <person name="Sanders M."/>
            <person name="Ogun S.A."/>
            <person name="Cunningham D."/>
            <person name="Erhart A."/>
            <person name="Billker O."/>
            <person name="Khan S.M."/>
            <person name="Stunnenberg H.G."/>
            <person name="Langhorne J."/>
            <person name="Holder A.A."/>
            <person name="Waters A.P."/>
            <person name="Newbold C.I."/>
            <person name="Pain A."/>
            <person name="Berriman M."/>
            <person name="Janse C.J."/>
        </authorList>
    </citation>
    <scope>NUCLEOTIDE SEQUENCE [LARGE SCALE GENOMIC DNA]</scope>
    <source>
        <strain evidence="2 3">17X</strain>
        <strain evidence="1 4">YM</strain>
    </source>
</reference>
<proteinExistence type="predicted"/>
<dbReference type="GeneID" id="3830541"/>
<dbReference type="KEGG" id="pyo:PY17X_0815500"/>
<reference evidence="1" key="3">
    <citation type="submission" date="2014-05" db="EMBL/GenBank/DDBJ databases">
        <authorList>
            <person name="Aslett A.Martin."/>
            <person name="De Silva Nishadi"/>
        </authorList>
    </citation>
    <scope>NUCLEOTIDE SEQUENCE</scope>
    <source>
        <strain evidence="1">YM</strain>
    </source>
</reference>
<name>A0A077Y468_PLAYE</name>
<dbReference type="VEuPathDB" id="PlasmoDB:Py17XNL_000801718"/>